<sequence>MLADVHISSSAFFINRTPLHRWTTSAGLMSICQYVWFTMFSTVFTATTLW</sequence>
<name>A0A0N5CRS3_THECL</name>
<evidence type="ECO:0000313" key="3">
    <source>
        <dbReference type="WBParaSite" id="TCLT_0000292301-mRNA-1"/>
    </source>
</evidence>
<dbReference type="AlphaFoldDB" id="A0A0N5CRS3"/>
<evidence type="ECO:0000313" key="2">
    <source>
        <dbReference type="Proteomes" id="UP000276776"/>
    </source>
</evidence>
<gene>
    <name evidence="1" type="ORF">TCLT_LOCUS2924</name>
</gene>
<organism evidence="3">
    <name type="scientific">Thelazia callipaeda</name>
    <name type="common">Oriental eyeworm</name>
    <name type="synonym">Parasitic nematode</name>
    <dbReference type="NCBI Taxonomy" id="103827"/>
    <lineage>
        <taxon>Eukaryota</taxon>
        <taxon>Metazoa</taxon>
        <taxon>Ecdysozoa</taxon>
        <taxon>Nematoda</taxon>
        <taxon>Chromadorea</taxon>
        <taxon>Rhabditida</taxon>
        <taxon>Spirurina</taxon>
        <taxon>Spiruromorpha</taxon>
        <taxon>Thelazioidea</taxon>
        <taxon>Thelaziidae</taxon>
        <taxon>Thelazia</taxon>
    </lineage>
</organism>
<evidence type="ECO:0000313" key="1">
    <source>
        <dbReference type="EMBL" id="VDM99132.1"/>
    </source>
</evidence>
<protein>
    <submittedName>
        <fullName evidence="1 3">Uncharacterized protein</fullName>
    </submittedName>
</protein>
<dbReference type="Proteomes" id="UP000276776">
    <property type="component" value="Unassembled WGS sequence"/>
</dbReference>
<accession>A0A0N5CRS3</accession>
<reference evidence="1 2" key="2">
    <citation type="submission" date="2018-11" db="EMBL/GenBank/DDBJ databases">
        <authorList>
            <consortium name="Pathogen Informatics"/>
        </authorList>
    </citation>
    <scope>NUCLEOTIDE SEQUENCE [LARGE SCALE GENOMIC DNA]</scope>
</reference>
<reference evidence="3" key="1">
    <citation type="submission" date="2017-02" db="UniProtKB">
        <authorList>
            <consortium name="WormBaseParasite"/>
        </authorList>
    </citation>
    <scope>IDENTIFICATION</scope>
</reference>
<dbReference type="WBParaSite" id="TCLT_0000292301-mRNA-1">
    <property type="protein sequence ID" value="TCLT_0000292301-mRNA-1"/>
    <property type="gene ID" value="TCLT_0000292301"/>
</dbReference>
<keyword evidence="2" id="KW-1185">Reference proteome</keyword>
<dbReference type="EMBL" id="UYYF01000800">
    <property type="protein sequence ID" value="VDM99132.1"/>
    <property type="molecule type" value="Genomic_DNA"/>
</dbReference>
<proteinExistence type="predicted"/>